<dbReference type="InterPro" id="IPR002656">
    <property type="entry name" value="Acyl_transf_3_dom"/>
</dbReference>
<keyword evidence="3" id="KW-0808">Transferase</keyword>
<dbReference type="AlphaFoldDB" id="A0A437N2X5"/>
<gene>
    <name evidence="3" type="ORF">EOE18_12115</name>
</gene>
<sequence>MRSAKPAQFAALTGLRGLAAWLVVLFHTRLALGPLLPPWAMLAAGKGYLAVDLFFILSGFVIWHSYADSLQAEARRGQILGAALRFWWRRLARIWPLHGVMLAACAGLALLLLATGRPAPRYPWAELPLHLLLMQNWGFTAELSWNDPAWSISCEMAATWLFPLLVLVPWGRLPRWALGLIGLMLLALLWAYFYVETGGMLGRDVTRTGLLRCLLEFWLGNGLRIVWGLGLGSGWLPALAALTLPMASITLGWEEAAFVPATMAALILCLAREQVWLPLRWLGADVLHWLGEISYATYLSHFLIFVLFKLAFVHSMAGGEPRISWCQWVAYLMLVLAASHILHRAIEKPAQRWLNRLI</sequence>
<keyword evidence="1" id="KW-0472">Membrane</keyword>
<accession>A0A437N2X5</accession>
<keyword evidence="1" id="KW-0812">Transmembrane</keyword>
<proteinExistence type="predicted"/>
<dbReference type="OrthoDB" id="9796461at2"/>
<feature type="transmembrane region" description="Helical" evidence="1">
    <location>
        <begin position="295"/>
        <end position="313"/>
    </location>
</feature>
<dbReference type="EMBL" id="SACO01000009">
    <property type="protein sequence ID" value="RVU04238.1"/>
    <property type="molecule type" value="Genomic_DNA"/>
</dbReference>
<dbReference type="GO" id="GO:0016747">
    <property type="term" value="F:acyltransferase activity, transferring groups other than amino-acyl groups"/>
    <property type="evidence" value="ECO:0007669"/>
    <property type="project" value="InterPro"/>
</dbReference>
<dbReference type="GO" id="GO:0009103">
    <property type="term" value="P:lipopolysaccharide biosynthetic process"/>
    <property type="evidence" value="ECO:0007669"/>
    <property type="project" value="TreeGrafter"/>
</dbReference>
<protein>
    <submittedName>
        <fullName evidence="3">Acyltransferase</fullName>
    </submittedName>
</protein>
<organism evidence="3 4">
    <name type="scientific">Novosphingobium umbonatum</name>
    <dbReference type="NCBI Taxonomy" id="1908524"/>
    <lineage>
        <taxon>Bacteria</taxon>
        <taxon>Pseudomonadati</taxon>
        <taxon>Pseudomonadota</taxon>
        <taxon>Alphaproteobacteria</taxon>
        <taxon>Sphingomonadales</taxon>
        <taxon>Sphingomonadaceae</taxon>
        <taxon>Novosphingobium</taxon>
    </lineage>
</organism>
<feature type="transmembrane region" description="Helical" evidence="1">
    <location>
        <begin position="256"/>
        <end position="275"/>
    </location>
</feature>
<evidence type="ECO:0000313" key="4">
    <source>
        <dbReference type="Proteomes" id="UP000282837"/>
    </source>
</evidence>
<feature type="transmembrane region" description="Helical" evidence="1">
    <location>
        <begin position="47"/>
        <end position="66"/>
    </location>
</feature>
<evidence type="ECO:0000313" key="3">
    <source>
        <dbReference type="EMBL" id="RVU04238.1"/>
    </source>
</evidence>
<dbReference type="GO" id="GO:0016020">
    <property type="term" value="C:membrane"/>
    <property type="evidence" value="ECO:0007669"/>
    <property type="project" value="TreeGrafter"/>
</dbReference>
<name>A0A437N2X5_9SPHN</name>
<feature type="domain" description="Acyltransferase 3" evidence="2">
    <location>
        <begin position="10"/>
        <end position="343"/>
    </location>
</feature>
<keyword evidence="4" id="KW-1185">Reference proteome</keyword>
<dbReference type="PANTHER" id="PTHR23028:SF53">
    <property type="entry name" value="ACYL_TRANSF_3 DOMAIN-CONTAINING PROTEIN"/>
    <property type="match status" value="1"/>
</dbReference>
<feature type="transmembrane region" description="Helical" evidence="1">
    <location>
        <begin position="325"/>
        <end position="346"/>
    </location>
</feature>
<keyword evidence="1" id="KW-1133">Transmembrane helix</keyword>
<evidence type="ECO:0000259" key="2">
    <source>
        <dbReference type="Pfam" id="PF01757"/>
    </source>
</evidence>
<feature type="transmembrane region" description="Helical" evidence="1">
    <location>
        <begin position="94"/>
        <end position="114"/>
    </location>
</feature>
<feature type="transmembrane region" description="Helical" evidence="1">
    <location>
        <begin position="225"/>
        <end position="244"/>
    </location>
</feature>
<dbReference type="PANTHER" id="PTHR23028">
    <property type="entry name" value="ACETYLTRANSFERASE"/>
    <property type="match status" value="1"/>
</dbReference>
<reference evidence="3 4" key="1">
    <citation type="submission" date="2019-01" db="EMBL/GenBank/DDBJ databases">
        <authorList>
            <person name="Chen W.-M."/>
        </authorList>
    </citation>
    <scope>NUCLEOTIDE SEQUENCE [LARGE SCALE GENOMIC DNA]</scope>
    <source>
        <strain evidence="3 4">FSY-9</strain>
    </source>
</reference>
<dbReference type="InterPro" id="IPR050879">
    <property type="entry name" value="Acyltransferase_3"/>
</dbReference>
<dbReference type="Proteomes" id="UP000282837">
    <property type="component" value="Unassembled WGS sequence"/>
</dbReference>
<keyword evidence="3" id="KW-0012">Acyltransferase</keyword>
<comment type="caution">
    <text evidence="3">The sequence shown here is derived from an EMBL/GenBank/DDBJ whole genome shotgun (WGS) entry which is preliminary data.</text>
</comment>
<dbReference type="Pfam" id="PF01757">
    <property type="entry name" value="Acyl_transf_3"/>
    <property type="match status" value="1"/>
</dbReference>
<evidence type="ECO:0000256" key="1">
    <source>
        <dbReference type="SAM" id="Phobius"/>
    </source>
</evidence>
<dbReference type="RefSeq" id="WP_127709871.1">
    <property type="nucleotide sequence ID" value="NZ_SACO01000009.1"/>
</dbReference>
<feature type="transmembrane region" description="Helical" evidence="1">
    <location>
        <begin position="177"/>
        <end position="195"/>
    </location>
</feature>